<feature type="compositionally biased region" description="Low complexity" evidence="1">
    <location>
        <begin position="259"/>
        <end position="332"/>
    </location>
</feature>
<proteinExistence type="predicted"/>
<feature type="compositionally biased region" description="Polar residues" evidence="1">
    <location>
        <begin position="248"/>
        <end position="258"/>
    </location>
</feature>
<keyword evidence="6" id="KW-1185">Reference proteome</keyword>
<reference evidence="5" key="1">
    <citation type="journal article" date="2023" name="Mol. Biol. Evol.">
        <title>Third-Generation Sequencing Reveals the Adaptive Role of the Epigenome in Three Deep-Sea Polychaetes.</title>
        <authorList>
            <person name="Perez M."/>
            <person name="Aroh O."/>
            <person name="Sun Y."/>
            <person name="Lan Y."/>
            <person name="Juniper S.K."/>
            <person name="Young C.R."/>
            <person name="Angers B."/>
            <person name="Qian P.Y."/>
        </authorList>
    </citation>
    <scope>NUCLEOTIDE SEQUENCE</scope>
    <source>
        <strain evidence="5">R07B-5</strain>
    </source>
</reference>
<keyword evidence="3" id="KW-0732">Signal</keyword>
<dbReference type="EMBL" id="JAODUO010000103">
    <property type="protein sequence ID" value="KAK2189526.1"/>
    <property type="molecule type" value="Genomic_DNA"/>
</dbReference>
<evidence type="ECO:0000313" key="6">
    <source>
        <dbReference type="Proteomes" id="UP001209878"/>
    </source>
</evidence>
<evidence type="ECO:0000259" key="4">
    <source>
        <dbReference type="Pfam" id="PF02140"/>
    </source>
</evidence>
<evidence type="ECO:0000313" key="5">
    <source>
        <dbReference type="EMBL" id="KAK2189526.1"/>
    </source>
</evidence>
<feature type="domain" description="SUEL-type lectin" evidence="4">
    <location>
        <begin position="41"/>
        <end position="119"/>
    </location>
</feature>
<gene>
    <name evidence="5" type="ORF">NP493_103g02031</name>
</gene>
<feature type="region of interest" description="Disordered" evidence="1">
    <location>
        <begin position="248"/>
        <end position="343"/>
    </location>
</feature>
<protein>
    <recommendedName>
        <fullName evidence="4">SUEL-type lectin domain-containing protein</fullName>
    </recommendedName>
</protein>
<feature type="chain" id="PRO_5041922366" description="SUEL-type lectin domain-containing protein" evidence="3">
    <location>
        <begin position="23"/>
        <end position="442"/>
    </location>
</feature>
<evidence type="ECO:0000256" key="1">
    <source>
        <dbReference type="SAM" id="MobiDB-lite"/>
    </source>
</evidence>
<sequence length="442" mass="47189">MAGTNQILAAVSFLLVVSVCTACTEVYEEEPFCVENGKFSMKCPTDHMIIISDAVHRVVKTGPCPTDFSSIDACTLSNVTKVVSKTCQKKNSCSVSVSDSSTACSGYTGNKFVTVTYKCEPEFATSSKAVTTNFCNDISWEGSLAYLNNLLTPPDATRCICTVTVPQNVNVDVKGLYNDGNCASFVNMLDEEDKPTDFCLAGELQCKDGGRQLHFEYIPSSQSVSYLSISVSHKASFKLQCKKNPATTTAAQSTMRDNPSTATPTTTASETTTVATTELTTQTTTTTTTKPTQSTMHENPSTAAPTTNPPVTTTTESTTTTTKPTTTSTTTPTQPPKVPMSTAESVNGVTTAALQTTSANIPGANAEPQKARSGLAQNIVIGIGVAAMCLVILIMVCACVVCYRRNKKNTKSDVDPYYATLDEPKPKTESETRATNDYDFSY</sequence>
<feature type="transmembrane region" description="Helical" evidence="2">
    <location>
        <begin position="379"/>
        <end position="403"/>
    </location>
</feature>
<comment type="caution">
    <text evidence="5">The sequence shown here is derived from an EMBL/GenBank/DDBJ whole genome shotgun (WGS) entry which is preliminary data.</text>
</comment>
<organism evidence="5 6">
    <name type="scientific">Ridgeia piscesae</name>
    <name type="common">Tubeworm</name>
    <dbReference type="NCBI Taxonomy" id="27915"/>
    <lineage>
        <taxon>Eukaryota</taxon>
        <taxon>Metazoa</taxon>
        <taxon>Spiralia</taxon>
        <taxon>Lophotrochozoa</taxon>
        <taxon>Annelida</taxon>
        <taxon>Polychaeta</taxon>
        <taxon>Sedentaria</taxon>
        <taxon>Canalipalpata</taxon>
        <taxon>Sabellida</taxon>
        <taxon>Siboglinidae</taxon>
        <taxon>Ridgeia</taxon>
    </lineage>
</organism>
<evidence type="ECO:0000256" key="2">
    <source>
        <dbReference type="SAM" id="Phobius"/>
    </source>
</evidence>
<dbReference type="InterPro" id="IPR043159">
    <property type="entry name" value="Lectin_gal-bd_sf"/>
</dbReference>
<feature type="signal peptide" evidence="3">
    <location>
        <begin position="1"/>
        <end position="22"/>
    </location>
</feature>
<keyword evidence="2" id="KW-1133">Transmembrane helix</keyword>
<dbReference type="Proteomes" id="UP001209878">
    <property type="component" value="Unassembled WGS sequence"/>
</dbReference>
<keyword evidence="2" id="KW-0812">Transmembrane</keyword>
<keyword evidence="2" id="KW-0472">Membrane</keyword>
<feature type="region of interest" description="Disordered" evidence="1">
    <location>
        <begin position="413"/>
        <end position="442"/>
    </location>
</feature>
<name>A0AAD9P7C5_RIDPI</name>
<accession>A0AAD9P7C5</accession>
<dbReference type="Gene3D" id="2.60.120.740">
    <property type="match status" value="1"/>
</dbReference>
<dbReference type="Pfam" id="PF02140">
    <property type="entry name" value="SUEL_Lectin"/>
    <property type="match status" value="1"/>
</dbReference>
<evidence type="ECO:0000256" key="3">
    <source>
        <dbReference type="SAM" id="SignalP"/>
    </source>
</evidence>
<dbReference type="CDD" id="cd22823">
    <property type="entry name" value="Gal_Rha_Lectin"/>
    <property type="match status" value="1"/>
</dbReference>
<dbReference type="InterPro" id="IPR000922">
    <property type="entry name" value="Lectin_gal-bd_dom"/>
</dbReference>
<dbReference type="AlphaFoldDB" id="A0AAD9P7C5"/>
<dbReference type="GO" id="GO:0030246">
    <property type="term" value="F:carbohydrate binding"/>
    <property type="evidence" value="ECO:0007669"/>
    <property type="project" value="InterPro"/>
</dbReference>
<feature type="compositionally biased region" description="Basic and acidic residues" evidence="1">
    <location>
        <begin position="422"/>
        <end position="436"/>
    </location>
</feature>